<dbReference type="PANTHER" id="PTHR14191:SF3">
    <property type="entry name" value="NA(+)_H(+) EXCHANGE REGULATORY COFACTOR-LIKE PROTEIN NRFL-1"/>
    <property type="match status" value="1"/>
</dbReference>
<evidence type="ECO:0000313" key="5">
    <source>
        <dbReference type="Proteomes" id="UP000008144"/>
    </source>
</evidence>
<dbReference type="InParanoid" id="F6S6P6"/>
<dbReference type="SUPFAM" id="SSF50156">
    <property type="entry name" value="PDZ domain-like"/>
    <property type="match status" value="2"/>
</dbReference>
<accession>F6S6P6</accession>
<reference evidence="5" key="1">
    <citation type="journal article" date="2002" name="Science">
        <title>The draft genome of Ciona intestinalis: insights into chordate and vertebrate origins.</title>
        <authorList>
            <person name="Dehal P."/>
            <person name="Satou Y."/>
            <person name="Campbell R.K."/>
            <person name="Chapman J."/>
            <person name="Degnan B."/>
            <person name="De Tomaso A."/>
            <person name="Davidson B."/>
            <person name="Di Gregorio A."/>
            <person name="Gelpke M."/>
            <person name="Goodstein D.M."/>
            <person name="Harafuji N."/>
            <person name="Hastings K.E."/>
            <person name="Ho I."/>
            <person name="Hotta K."/>
            <person name="Huang W."/>
            <person name="Kawashima T."/>
            <person name="Lemaire P."/>
            <person name="Martinez D."/>
            <person name="Meinertzhagen I.A."/>
            <person name="Necula S."/>
            <person name="Nonaka M."/>
            <person name="Putnam N."/>
            <person name="Rash S."/>
            <person name="Saiga H."/>
            <person name="Satake M."/>
            <person name="Terry A."/>
            <person name="Yamada L."/>
            <person name="Wang H.G."/>
            <person name="Awazu S."/>
            <person name="Azumi K."/>
            <person name="Boore J."/>
            <person name="Branno M."/>
            <person name="Chin-Bow S."/>
            <person name="DeSantis R."/>
            <person name="Doyle S."/>
            <person name="Francino P."/>
            <person name="Keys D.N."/>
            <person name="Haga S."/>
            <person name="Hayashi H."/>
            <person name="Hino K."/>
            <person name="Imai K.S."/>
            <person name="Inaba K."/>
            <person name="Kano S."/>
            <person name="Kobayashi K."/>
            <person name="Kobayashi M."/>
            <person name="Lee B.I."/>
            <person name="Makabe K.W."/>
            <person name="Manohar C."/>
            <person name="Matassi G."/>
            <person name="Medina M."/>
            <person name="Mochizuki Y."/>
            <person name="Mount S."/>
            <person name="Morishita T."/>
            <person name="Miura S."/>
            <person name="Nakayama A."/>
            <person name="Nishizaka S."/>
            <person name="Nomoto H."/>
            <person name="Ohta F."/>
            <person name="Oishi K."/>
            <person name="Rigoutsos I."/>
            <person name="Sano M."/>
            <person name="Sasaki A."/>
            <person name="Sasakura Y."/>
            <person name="Shoguchi E."/>
            <person name="Shin-i T."/>
            <person name="Spagnuolo A."/>
            <person name="Stainier D."/>
            <person name="Suzuki M.M."/>
            <person name="Tassy O."/>
            <person name="Takatori N."/>
            <person name="Tokuoka M."/>
            <person name="Yagi K."/>
            <person name="Yoshizaki F."/>
            <person name="Wada S."/>
            <person name="Zhang C."/>
            <person name="Hyatt P.D."/>
            <person name="Larimer F."/>
            <person name="Detter C."/>
            <person name="Doggett N."/>
            <person name="Glavina T."/>
            <person name="Hawkins T."/>
            <person name="Richardson P."/>
            <person name="Lucas S."/>
            <person name="Kohara Y."/>
            <person name="Levine M."/>
            <person name="Satoh N."/>
            <person name="Rokhsar D.S."/>
        </authorList>
    </citation>
    <scope>NUCLEOTIDE SEQUENCE [LARGE SCALE GENOMIC DNA]</scope>
</reference>
<name>F6S6P6_CIOIN</name>
<dbReference type="EMBL" id="EAAA01002309">
    <property type="status" value="NOT_ANNOTATED_CDS"/>
    <property type="molecule type" value="Genomic_DNA"/>
</dbReference>
<dbReference type="GO" id="GO:0016324">
    <property type="term" value="C:apical plasma membrane"/>
    <property type="evidence" value="ECO:0000318"/>
    <property type="project" value="GO_Central"/>
</dbReference>
<dbReference type="InterPro" id="IPR036034">
    <property type="entry name" value="PDZ_sf"/>
</dbReference>
<keyword evidence="1" id="KW-0677">Repeat</keyword>
<dbReference type="Ensembl" id="ENSCINT00000028436.2">
    <property type="protein sequence ID" value="ENSCINP00000028190.2"/>
    <property type="gene ID" value="ENSCING00000016188.2"/>
</dbReference>
<keyword evidence="5" id="KW-1185">Reference proteome</keyword>
<dbReference type="GO" id="GO:0072659">
    <property type="term" value="P:protein localization to plasma membrane"/>
    <property type="evidence" value="ECO:0000318"/>
    <property type="project" value="GO_Central"/>
</dbReference>
<evidence type="ECO:0000259" key="3">
    <source>
        <dbReference type="PROSITE" id="PS50106"/>
    </source>
</evidence>
<feature type="region of interest" description="Disordered" evidence="2">
    <location>
        <begin position="283"/>
        <end position="312"/>
    </location>
</feature>
<feature type="compositionally biased region" description="Polar residues" evidence="2">
    <location>
        <begin position="283"/>
        <end position="302"/>
    </location>
</feature>
<feature type="region of interest" description="Disordered" evidence="2">
    <location>
        <begin position="345"/>
        <end position="372"/>
    </location>
</feature>
<dbReference type="InterPro" id="IPR051067">
    <property type="entry name" value="NHER"/>
</dbReference>
<evidence type="ECO:0000256" key="2">
    <source>
        <dbReference type="SAM" id="MobiDB-lite"/>
    </source>
</evidence>
<reference evidence="4" key="2">
    <citation type="journal article" date="2008" name="Genome Biol.">
        <title>Improved genome assembly and evidence-based global gene model set for the chordate Ciona intestinalis: new insight into intron and operon populations.</title>
        <authorList>
            <person name="Satou Y."/>
            <person name="Mineta K."/>
            <person name="Ogasawara M."/>
            <person name="Sasakura Y."/>
            <person name="Shoguchi E."/>
            <person name="Ueno K."/>
            <person name="Yamada L."/>
            <person name="Matsumoto J."/>
            <person name="Wasserscheid J."/>
            <person name="Dewar K."/>
            <person name="Wiley G.B."/>
            <person name="Macmil S.L."/>
            <person name="Roe B.A."/>
            <person name="Zeller R.W."/>
            <person name="Hastings K.E."/>
            <person name="Lemaire P."/>
            <person name="Lindquist E."/>
            <person name="Endo T."/>
            <person name="Hotta K."/>
            <person name="Inaba K."/>
        </authorList>
    </citation>
    <scope>NUCLEOTIDE SEQUENCE [LARGE SCALE GENOMIC DNA]</scope>
    <source>
        <strain evidence="4">wild type</strain>
    </source>
</reference>
<evidence type="ECO:0000313" key="4">
    <source>
        <dbReference type="Ensembl" id="ENSCINP00000028190.2"/>
    </source>
</evidence>
<feature type="domain" description="PDZ" evidence="3">
    <location>
        <begin position="7"/>
        <end position="73"/>
    </location>
</feature>
<dbReference type="HOGENOM" id="CLU_063376_0_0_1"/>
<dbReference type="Pfam" id="PF00595">
    <property type="entry name" value="PDZ"/>
    <property type="match status" value="2"/>
</dbReference>
<dbReference type="CDD" id="cd06768">
    <property type="entry name" value="PDZ_NHERF-like"/>
    <property type="match status" value="2"/>
</dbReference>
<feature type="compositionally biased region" description="Low complexity" evidence="2">
    <location>
        <begin position="345"/>
        <end position="354"/>
    </location>
</feature>
<reference evidence="4" key="4">
    <citation type="submission" date="2025-09" db="UniProtKB">
        <authorList>
            <consortium name="Ensembl"/>
        </authorList>
    </citation>
    <scope>IDENTIFICATION</scope>
</reference>
<protein>
    <recommendedName>
        <fullName evidence="3">PDZ domain-containing protein</fullName>
    </recommendedName>
</protein>
<sequence>MEGKRRVCHIQRGDSGFGFILCCENATTDTYVLHVLKSSPASRAKLSPGDRIIEVNGLNVEREPHKEVVERLQGLQSVKLIVAHSRAAEEYFKTPGNGMTVKPLDDANELRPKLVTVTRTSSGFDFVLQTVGKSPKMSTGKYRQQLKGIAGHYVGTLDRDGVAYKAGLRQGHRLIEINETSIEQESHSYVIAVIRASHTVRLLVVDEDTDEFFLRHGISPSAKHLDGKLELGTFPSPILEGKPIERTRPFISSPMPYYDVTRSPSSLSDIALMRKMAMSTPDLSTFGKSTSQSPGFGNPSNPNRKERSKVKKRFSLFDKKKKSGFYKSSVDLASGRKLYDETIISDSESSKGSSPAPILEQPDIVNDVTRRN</sequence>
<dbReference type="STRING" id="7719.ENSCINP00000028190"/>
<dbReference type="SMART" id="SM00228">
    <property type="entry name" value="PDZ"/>
    <property type="match status" value="2"/>
</dbReference>
<dbReference type="PROSITE" id="PS50106">
    <property type="entry name" value="PDZ"/>
    <property type="match status" value="2"/>
</dbReference>
<dbReference type="AlphaFoldDB" id="F6S6P6"/>
<organism evidence="4 5">
    <name type="scientific">Ciona intestinalis</name>
    <name type="common">Transparent sea squirt</name>
    <name type="synonym">Ascidia intestinalis</name>
    <dbReference type="NCBI Taxonomy" id="7719"/>
    <lineage>
        <taxon>Eukaryota</taxon>
        <taxon>Metazoa</taxon>
        <taxon>Chordata</taxon>
        <taxon>Tunicata</taxon>
        <taxon>Ascidiacea</taxon>
        <taxon>Phlebobranchia</taxon>
        <taxon>Cionidae</taxon>
        <taxon>Ciona</taxon>
    </lineage>
</organism>
<dbReference type="Gene3D" id="2.30.42.10">
    <property type="match status" value="2"/>
</dbReference>
<reference evidence="4" key="3">
    <citation type="submission" date="2025-08" db="UniProtKB">
        <authorList>
            <consortium name="Ensembl"/>
        </authorList>
    </citation>
    <scope>IDENTIFICATION</scope>
</reference>
<dbReference type="GO" id="GO:0043495">
    <property type="term" value="F:protein-membrane adaptor activity"/>
    <property type="evidence" value="ECO:0000318"/>
    <property type="project" value="GO_Central"/>
</dbReference>
<dbReference type="GO" id="GO:0005102">
    <property type="term" value="F:signaling receptor binding"/>
    <property type="evidence" value="ECO:0000318"/>
    <property type="project" value="GO_Central"/>
</dbReference>
<dbReference type="OMA" id="MRKMAMS"/>
<feature type="domain" description="PDZ" evidence="3">
    <location>
        <begin position="114"/>
        <end position="209"/>
    </location>
</feature>
<dbReference type="Proteomes" id="UP000008144">
    <property type="component" value="Chromosome 6"/>
</dbReference>
<dbReference type="PANTHER" id="PTHR14191">
    <property type="entry name" value="PDZ DOMAIN CONTAINING PROTEIN"/>
    <property type="match status" value="1"/>
</dbReference>
<proteinExistence type="predicted"/>
<dbReference type="InterPro" id="IPR001478">
    <property type="entry name" value="PDZ"/>
</dbReference>
<dbReference type="GeneTree" id="ENSGT00950000182849"/>
<evidence type="ECO:0000256" key="1">
    <source>
        <dbReference type="ARBA" id="ARBA00022737"/>
    </source>
</evidence>